<feature type="compositionally biased region" description="Pro residues" evidence="1">
    <location>
        <begin position="869"/>
        <end position="905"/>
    </location>
</feature>
<sequence length="1397" mass="146984">MALCQQVAAQQYRIYRSRFSDPGSWRRDDPNPGKVEHKKLERRDFSNLVFLLGASSGRNQKTARNVLTTYDDGYTVITGKPPLAPSRLISTTSKRLWNRETVAEDSDESEYSDESTETPESAEEPKKRETYLEPSGYLGGNEGRNLENWQKENGVHGGVFPDGYDGLSAIPRTLVHENFSPVPMKRNSPGIEPTDLHSPLSGDFSAVDEFLERGSRHTEHNLGIPTTTTTTTTTSTEATTTKNQHSEEANEESKELDSINFKKPRSTHYAQPQTVDNQADQSLNTKLYCVPCETANKPAPQPINKNLPVVEPLPSIEQPYSPPKITISTGSPTYENINPEPVATAPTVEVPPALSPSSAPPPASAPYIPPVPTVDISPSISPVPQIPKEGPGPDPAPYGSPDNSEFPLSPPPPSPSMETQPPAPPTASITSAPYAPASAPPSTPSSPSSSAELPLPPSPPPTPAEFSSQPPAEYGSERTIMITLPPPPSPLDPSPTPDIPAGTDLKPPASPSPPPIPDYSPSPDTPAAVDVSPPAPELPDQIEGKQSTAPPSEAYASPSISPYAYSITPPSVSSAPNQNESRSSTNIDGSSSFPSAPSLPLLEPIPPPADVSVDIPLGKSTVNNANPVQSPSSGYPDIGVSSQKPLSSDVESDGLSSLPNDVLSMASSIFMPPAPPPDPEYITNLPMGISVETQKPPTTSPSPPSIAPASLASQDMLYSVPSATTPSSAYSQITESASLSTSVDSNPSPATSTSVSFETKPTTEAKANVTVQPAVETPHVYEHVEPEHNQHESEETPYEPENPDSIPSTYGPSPQPTVHQYEITMSPPPAPPPYNPQPETAPPPPASVSSSPYNPAPQPYAPETLAATPAPPPSPPPASPAPYNPEPQPYAPSVPAPPPPPPAPYNPESQPYSPESPPATNAPVSSLSSQASPAPYNPESQPYAPENPAMTSAPIPPPSPAPYNPETQPYAPETPAMTSAPIPSPSSAPYNPPPQPYVPETTAAPYQPPLPSLPKEHTYGAQGPEPVPLPVNPSQSVAVVPESNIIENAESIDSNLSYRGQSTYNNIEEDHTETAVVEEPNNPGPYTAGATYSNIEEDYEPPAKPEAPPPPSQPSGGSSYSDLDEDHNTEIFGSKEEIESHSHEETPIEEEHENLEEDIRGEPTIENTAAQRPQPIRIQVDPATKPYRPRPTPRPFYLRPAPALNLPYQAPQQPPIPGSAYIQSLPPPPPPPPIPPPQPFGGYPRPSPQGCCGGQLFSQQGGLCMPINFNPCQQRPSCGGGCGGNSCGSGCGGGCGGGSPCGGGCGGVSSCGGCGGGSSCGGGGCSPSCCPPQTSACCNQMVSTCCQPQQMPCCNQQIQTCCPPPVQQSCCCPQPQSICRHKRSLGYAMGLCSRRRL</sequence>
<feature type="compositionally biased region" description="Low complexity" evidence="1">
    <location>
        <begin position="426"/>
        <end position="437"/>
    </location>
</feature>
<evidence type="ECO:0000313" key="3">
    <source>
        <dbReference type="Proteomes" id="UP000494206"/>
    </source>
</evidence>
<feature type="compositionally biased region" description="Polar residues" evidence="1">
    <location>
        <begin position="805"/>
        <end position="818"/>
    </location>
</feature>
<feature type="compositionally biased region" description="Pro residues" evidence="1">
    <location>
        <begin position="508"/>
        <end position="524"/>
    </location>
</feature>
<feature type="compositionally biased region" description="Basic and acidic residues" evidence="1">
    <location>
        <begin position="244"/>
        <end position="257"/>
    </location>
</feature>
<feature type="compositionally biased region" description="Basic and acidic residues" evidence="1">
    <location>
        <begin position="779"/>
        <end position="794"/>
    </location>
</feature>
<feature type="compositionally biased region" description="Polar residues" evidence="1">
    <location>
        <begin position="922"/>
        <end position="932"/>
    </location>
</feature>
<dbReference type="OrthoDB" id="5868290at2759"/>
<feature type="region of interest" description="Disordered" evidence="1">
    <location>
        <begin position="689"/>
        <end position="1035"/>
    </location>
</feature>
<feature type="compositionally biased region" description="Low complexity" evidence="1">
    <location>
        <begin position="339"/>
        <end position="357"/>
    </location>
</feature>
<feature type="compositionally biased region" description="Pro residues" evidence="1">
    <location>
        <begin position="954"/>
        <end position="963"/>
    </location>
</feature>
<keyword evidence="3" id="KW-1185">Reference proteome</keyword>
<feature type="compositionally biased region" description="Pro residues" evidence="1">
    <location>
        <begin position="454"/>
        <end position="463"/>
    </location>
</feature>
<feature type="region of interest" description="Disordered" evidence="1">
    <location>
        <begin position="1049"/>
        <end position="1239"/>
    </location>
</feature>
<feature type="compositionally biased region" description="Low complexity" evidence="1">
    <location>
        <begin position="373"/>
        <end position="387"/>
    </location>
</feature>
<feature type="compositionally biased region" description="Pro residues" evidence="1">
    <location>
        <begin position="1225"/>
        <end position="1239"/>
    </location>
</feature>
<feature type="compositionally biased region" description="Low complexity" evidence="1">
    <location>
        <begin position="226"/>
        <end position="241"/>
    </location>
</feature>
<feature type="region of interest" description="Disordered" evidence="1">
    <location>
        <begin position="214"/>
        <end position="258"/>
    </location>
</feature>
<protein>
    <submittedName>
        <fullName evidence="2">Uncharacterized protein</fullName>
    </submittedName>
</protein>
<feature type="compositionally biased region" description="Polar residues" evidence="1">
    <location>
        <begin position="1051"/>
        <end position="1066"/>
    </location>
</feature>
<comment type="caution">
    <text evidence="2">The sequence shown here is derived from an EMBL/GenBank/DDBJ whole genome shotgun (WGS) entry which is preliminary data.</text>
</comment>
<feature type="region of interest" description="Disordered" evidence="1">
    <location>
        <begin position="314"/>
        <end position="659"/>
    </location>
</feature>
<dbReference type="EMBL" id="CADEPM010000009">
    <property type="protein sequence ID" value="CAB3409880.1"/>
    <property type="molecule type" value="Genomic_DNA"/>
</dbReference>
<feature type="compositionally biased region" description="Polar residues" evidence="1">
    <location>
        <begin position="620"/>
        <end position="633"/>
    </location>
</feature>
<feature type="compositionally biased region" description="Pro residues" evidence="1">
    <location>
        <begin position="484"/>
        <end position="498"/>
    </location>
</feature>
<feature type="compositionally biased region" description="Low complexity" evidence="1">
    <location>
        <begin position="590"/>
        <end position="602"/>
    </location>
</feature>
<feature type="compositionally biased region" description="Pro residues" evidence="1">
    <location>
        <begin position="826"/>
        <end position="846"/>
    </location>
</feature>
<feature type="compositionally biased region" description="Pro residues" evidence="1">
    <location>
        <begin position="1102"/>
        <end position="1113"/>
    </location>
</feature>
<evidence type="ECO:0000256" key="1">
    <source>
        <dbReference type="SAM" id="MobiDB-lite"/>
    </source>
</evidence>
<accession>A0A8S1FBC3</accession>
<proteinExistence type="predicted"/>
<feature type="compositionally biased region" description="Polar residues" evidence="1">
    <location>
        <begin position="721"/>
        <end position="762"/>
    </location>
</feature>
<feature type="compositionally biased region" description="Acidic residues" evidence="1">
    <location>
        <begin position="103"/>
        <end position="122"/>
    </location>
</feature>
<evidence type="ECO:0000313" key="2">
    <source>
        <dbReference type="EMBL" id="CAB3409880.1"/>
    </source>
</evidence>
<feature type="compositionally biased region" description="Polar residues" evidence="1">
    <location>
        <begin position="326"/>
        <end position="336"/>
    </location>
</feature>
<feature type="compositionally biased region" description="Acidic residues" evidence="1">
    <location>
        <begin position="1147"/>
        <end position="1156"/>
    </location>
</feature>
<reference evidence="2 3" key="1">
    <citation type="submission" date="2020-04" db="EMBL/GenBank/DDBJ databases">
        <authorList>
            <person name="Laetsch R D."/>
            <person name="Stevens L."/>
            <person name="Kumar S."/>
            <person name="Blaxter L. M."/>
        </authorList>
    </citation>
    <scope>NUCLEOTIDE SEQUENCE [LARGE SCALE GENOMIC DNA]</scope>
</reference>
<feature type="compositionally biased region" description="Pro residues" evidence="1">
    <location>
        <begin position="982"/>
        <end position="997"/>
    </location>
</feature>
<feature type="compositionally biased region" description="Pro residues" evidence="1">
    <location>
        <begin position="358"/>
        <end position="372"/>
    </location>
</feature>
<gene>
    <name evidence="2" type="ORF">CBOVIS_LOCUS11478</name>
</gene>
<dbReference type="Proteomes" id="UP000494206">
    <property type="component" value="Unassembled WGS sequence"/>
</dbReference>
<feature type="compositionally biased region" description="Low complexity" evidence="1">
    <location>
        <begin position="547"/>
        <end position="571"/>
    </location>
</feature>
<organism evidence="2 3">
    <name type="scientific">Caenorhabditis bovis</name>
    <dbReference type="NCBI Taxonomy" id="2654633"/>
    <lineage>
        <taxon>Eukaryota</taxon>
        <taxon>Metazoa</taxon>
        <taxon>Ecdysozoa</taxon>
        <taxon>Nematoda</taxon>
        <taxon>Chromadorea</taxon>
        <taxon>Rhabditida</taxon>
        <taxon>Rhabditina</taxon>
        <taxon>Rhabditomorpha</taxon>
        <taxon>Rhabditoidea</taxon>
        <taxon>Rhabditidae</taxon>
        <taxon>Peloderinae</taxon>
        <taxon>Caenorhabditis</taxon>
    </lineage>
</organism>
<feature type="compositionally biased region" description="Polar residues" evidence="1">
    <location>
        <begin position="572"/>
        <end position="589"/>
    </location>
</feature>
<feature type="compositionally biased region" description="Basic and acidic residues" evidence="1">
    <location>
        <begin position="1126"/>
        <end position="1146"/>
    </location>
</feature>
<feature type="region of interest" description="Disordered" evidence="1">
    <location>
        <begin position="99"/>
        <end position="148"/>
    </location>
</feature>
<feature type="compositionally biased region" description="Pro residues" evidence="1">
    <location>
        <begin position="408"/>
        <end position="425"/>
    </location>
</feature>
<name>A0A8S1FBC3_9PELO</name>